<feature type="compositionally biased region" description="Polar residues" evidence="1">
    <location>
        <begin position="207"/>
        <end position="226"/>
    </location>
</feature>
<feature type="region of interest" description="Disordered" evidence="1">
    <location>
        <begin position="129"/>
        <end position="276"/>
    </location>
</feature>
<feature type="region of interest" description="Disordered" evidence="1">
    <location>
        <begin position="78"/>
        <end position="104"/>
    </location>
</feature>
<accession>A0ABP9YKZ1</accession>
<evidence type="ECO:0000313" key="2">
    <source>
        <dbReference type="EMBL" id="GAA5807499.1"/>
    </source>
</evidence>
<sequence>MSSLLRRICGCFYKPLVHDESELTAGGQESARQERVCAVAWKSASTSPVDMTGVATCDSVVKKPDDLAQPALKNAAWIGSSEGTQTGEDEGSAAATASGWDPTQTQIQAENDKERLPLPWEEVYAKGFVPYDGKTTGPSWRLLPSRTELPGGPEQVSVQVQRDTGSTQGQRTADTDSLQVQRDDNSVKVQRSVDAGSAQGQRAADDGSTQGQTAVDAASESQTSSKGKAAMAHNKSRPDSSVSAVEDAEVETANVKKTQAEITPERTPGQATIQAK</sequence>
<name>A0ABP9YKZ1_9FUNG</name>
<evidence type="ECO:0000256" key="1">
    <source>
        <dbReference type="SAM" id="MobiDB-lite"/>
    </source>
</evidence>
<evidence type="ECO:0000313" key="3">
    <source>
        <dbReference type="Proteomes" id="UP001473302"/>
    </source>
</evidence>
<dbReference type="Proteomes" id="UP001473302">
    <property type="component" value="Unassembled WGS sequence"/>
</dbReference>
<reference evidence="2 3" key="1">
    <citation type="submission" date="2024-04" db="EMBL/GenBank/DDBJ databases">
        <title>genome sequences of Mucor flavus KT1a and Helicostylum pulchrum KT1b strains isolated from the surface of a dry-aged beef.</title>
        <authorList>
            <person name="Toyotome T."/>
            <person name="Hosono M."/>
            <person name="Torimaru M."/>
            <person name="Fukuda K."/>
            <person name="Mikami N."/>
        </authorList>
    </citation>
    <scope>NUCLEOTIDE SEQUENCE [LARGE SCALE GENOMIC DNA]</scope>
    <source>
        <strain evidence="2 3">KT1a</strain>
    </source>
</reference>
<gene>
    <name evidence="2" type="ORF">MFLAVUS_000862</name>
</gene>
<feature type="compositionally biased region" description="Polar residues" evidence="1">
    <location>
        <begin position="156"/>
        <end position="180"/>
    </location>
</feature>
<comment type="caution">
    <text evidence="2">The sequence shown here is derived from an EMBL/GenBank/DDBJ whole genome shotgun (WGS) entry which is preliminary data.</text>
</comment>
<organism evidence="2 3">
    <name type="scientific">Mucor flavus</name>
    <dbReference type="NCBI Taxonomy" id="439312"/>
    <lineage>
        <taxon>Eukaryota</taxon>
        <taxon>Fungi</taxon>
        <taxon>Fungi incertae sedis</taxon>
        <taxon>Mucoromycota</taxon>
        <taxon>Mucoromycotina</taxon>
        <taxon>Mucoromycetes</taxon>
        <taxon>Mucorales</taxon>
        <taxon>Mucorineae</taxon>
        <taxon>Mucoraceae</taxon>
        <taxon>Mucor</taxon>
    </lineage>
</organism>
<proteinExistence type="predicted"/>
<keyword evidence="3" id="KW-1185">Reference proteome</keyword>
<protein>
    <submittedName>
        <fullName evidence="2">Uncharacterized protein</fullName>
    </submittedName>
</protein>
<dbReference type="EMBL" id="BAABUK010000002">
    <property type="protein sequence ID" value="GAA5807499.1"/>
    <property type="molecule type" value="Genomic_DNA"/>
</dbReference>